<protein>
    <submittedName>
        <fullName evidence="1">Iron-containing alcohol dehydrogenase</fullName>
    </submittedName>
</protein>
<name>A0ACB5UI02_9FIRM</name>
<sequence>MNNKYSPLVNSHFIVGRGSINFIRQLDKKRAVVIYDGRILSDTIKEQIIKLVAENNGECRFIADIRNEPFFSDILKAADDMKSFDPDLIIAIGGGSVLDTAKAMHLFYEYPEMSMEDALVPYNLPKLGVKAIMVAIPTTTGTGSETTSAAVFMDQLTKAKHLMLSNELIPAYAILDANFTDSLPKTIAANTGMDALTHALEASVCKTASPMVISIAVGAALDILENLESSVSSRHQDVKANAREICHVAASLAGVVITNSCAGLAHGFDQPGAYFGLPHGMVCGLLLPYTTAFASPHASYAKLAKRLGIEGDNKKELCQKLVDYLMEFSKKIGIPSNFAEAGIDESMFMAKLDDFADLAISAVATKLSPKLPSFQEAKKLLIDAYYGNQPLVISEL</sequence>
<comment type="caution">
    <text evidence="1">The sequence shown here is derived from an EMBL/GenBank/DDBJ whole genome shotgun (WGS) entry which is preliminary data.</text>
</comment>
<evidence type="ECO:0000313" key="1">
    <source>
        <dbReference type="EMBL" id="GMQ62189.1"/>
    </source>
</evidence>
<gene>
    <name evidence="1" type="ORF">AN2V17_14200</name>
</gene>
<accession>A0ACB5UI02</accession>
<keyword evidence="2" id="KW-1185">Reference proteome</keyword>
<proteinExistence type="predicted"/>
<organism evidence="1 2">
    <name type="scientific">Vallitalea maricola</name>
    <dbReference type="NCBI Taxonomy" id="3074433"/>
    <lineage>
        <taxon>Bacteria</taxon>
        <taxon>Bacillati</taxon>
        <taxon>Bacillota</taxon>
        <taxon>Clostridia</taxon>
        <taxon>Lachnospirales</taxon>
        <taxon>Vallitaleaceae</taxon>
        <taxon>Vallitalea</taxon>
    </lineage>
</organism>
<dbReference type="EMBL" id="BTPU01000021">
    <property type="protein sequence ID" value="GMQ62189.1"/>
    <property type="molecule type" value="Genomic_DNA"/>
</dbReference>
<dbReference type="Proteomes" id="UP001374599">
    <property type="component" value="Unassembled WGS sequence"/>
</dbReference>
<evidence type="ECO:0000313" key="2">
    <source>
        <dbReference type="Proteomes" id="UP001374599"/>
    </source>
</evidence>
<reference evidence="1" key="1">
    <citation type="submission" date="2023-09" db="EMBL/GenBank/DDBJ databases">
        <title>Vallitalea sediminicola and Vallitalea maricola sp. nov., anaerobic bacteria isolated from marine sediment.</title>
        <authorList>
            <person name="Hirano S."/>
            <person name="Maeda A."/>
            <person name="Terahara T."/>
            <person name="Mori K."/>
            <person name="Hamada M."/>
            <person name="Matsumoto R."/>
            <person name="Kobayashi T."/>
        </authorList>
    </citation>
    <scope>NUCLEOTIDE SEQUENCE</scope>
    <source>
        <strain evidence="1">AN17-2</strain>
    </source>
</reference>